<feature type="transmembrane region" description="Helical" evidence="1">
    <location>
        <begin position="15"/>
        <end position="42"/>
    </location>
</feature>
<evidence type="ECO:0000313" key="3">
    <source>
        <dbReference type="Proteomes" id="UP000696931"/>
    </source>
</evidence>
<keyword evidence="1" id="KW-0472">Membrane</keyword>
<accession>A0A933W7N6</accession>
<keyword evidence="1" id="KW-1133">Transmembrane helix</keyword>
<keyword evidence="1" id="KW-0812">Transmembrane</keyword>
<evidence type="ECO:0000256" key="1">
    <source>
        <dbReference type="SAM" id="Phobius"/>
    </source>
</evidence>
<dbReference type="Proteomes" id="UP000696931">
    <property type="component" value="Unassembled WGS sequence"/>
</dbReference>
<name>A0A933W7N6_UNCEI</name>
<organism evidence="2 3">
    <name type="scientific">Eiseniibacteriota bacterium</name>
    <dbReference type="NCBI Taxonomy" id="2212470"/>
    <lineage>
        <taxon>Bacteria</taxon>
        <taxon>Candidatus Eiseniibacteriota</taxon>
    </lineage>
</organism>
<protein>
    <submittedName>
        <fullName evidence="2">Uncharacterized protein</fullName>
    </submittedName>
</protein>
<reference evidence="2" key="1">
    <citation type="submission" date="2020-07" db="EMBL/GenBank/DDBJ databases">
        <title>Huge and variable diversity of episymbiotic CPR bacteria and DPANN archaea in groundwater ecosystems.</title>
        <authorList>
            <person name="He C.Y."/>
            <person name="Keren R."/>
            <person name="Whittaker M."/>
            <person name="Farag I.F."/>
            <person name="Doudna J."/>
            <person name="Cate J.H.D."/>
            <person name="Banfield J.F."/>
        </authorList>
    </citation>
    <scope>NUCLEOTIDE SEQUENCE</scope>
    <source>
        <strain evidence="2">NC_groundwater_1813_Pr3_B-0.1um_71_17</strain>
    </source>
</reference>
<sequence length="77" mass="8816">MSERPNSWHRDSLPWWGWIAMGVLRAWAVVVAVLPIAVFLLAGWVWLHWRDPEVVAAVKFVRGLLDGLLATLERATR</sequence>
<dbReference type="EMBL" id="JACRIW010000031">
    <property type="protein sequence ID" value="MBI5168642.1"/>
    <property type="molecule type" value="Genomic_DNA"/>
</dbReference>
<proteinExistence type="predicted"/>
<gene>
    <name evidence="2" type="ORF">HZA61_04050</name>
</gene>
<comment type="caution">
    <text evidence="2">The sequence shown here is derived from an EMBL/GenBank/DDBJ whole genome shotgun (WGS) entry which is preliminary data.</text>
</comment>
<evidence type="ECO:0000313" key="2">
    <source>
        <dbReference type="EMBL" id="MBI5168642.1"/>
    </source>
</evidence>
<dbReference type="AlphaFoldDB" id="A0A933W7N6"/>